<organism evidence="2 3">
    <name type="scientific">Microtetraspora fusca</name>
    <dbReference type="NCBI Taxonomy" id="1997"/>
    <lineage>
        <taxon>Bacteria</taxon>
        <taxon>Bacillati</taxon>
        <taxon>Actinomycetota</taxon>
        <taxon>Actinomycetes</taxon>
        <taxon>Streptosporangiales</taxon>
        <taxon>Streptosporangiaceae</taxon>
        <taxon>Microtetraspora</taxon>
    </lineage>
</organism>
<comment type="caution">
    <text evidence="2">The sequence shown here is derived from an EMBL/GenBank/DDBJ whole genome shotgun (WGS) entry which is preliminary data.</text>
</comment>
<keyword evidence="3" id="KW-1185">Reference proteome</keyword>
<name>A0ABW6VCQ9_MICFU</name>
<evidence type="ECO:0000256" key="1">
    <source>
        <dbReference type="SAM" id="MobiDB-lite"/>
    </source>
</evidence>
<evidence type="ECO:0000313" key="3">
    <source>
        <dbReference type="Proteomes" id="UP001602119"/>
    </source>
</evidence>
<proteinExistence type="predicted"/>
<reference evidence="2 3" key="1">
    <citation type="submission" date="2024-10" db="EMBL/GenBank/DDBJ databases">
        <title>The Natural Products Discovery Center: Release of the First 8490 Sequenced Strains for Exploring Actinobacteria Biosynthetic Diversity.</title>
        <authorList>
            <person name="Kalkreuter E."/>
            <person name="Kautsar S.A."/>
            <person name="Yang D."/>
            <person name="Bader C.D."/>
            <person name="Teijaro C.N."/>
            <person name="Fluegel L."/>
            <person name="Davis C.M."/>
            <person name="Simpson J.R."/>
            <person name="Lauterbach L."/>
            <person name="Steele A.D."/>
            <person name="Gui C."/>
            <person name="Meng S."/>
            <person name="Li G."/>
            <person name="Viehrig K."/>
            <person name="Ye F."/>
            <person name="Su P."/>
            <person name="Kiefer A.F."/>
            <person name="Nichols A."/>
            <person name="Cepeda A.J."/>
            <person name="Yan W."/>
            <person name="Fan B."/>
            <person name="Jiang Y."/>
            <person name="Adhikari A."/>
            <person name="Zheng C.-J."/>
            <person name="Schuster L."/>
            <person name="Cowan T.M."/>
            <person name="Smanski M.J."/>
            <person name="Chevrette M.G."/>
            <person name="De Carvalho L.P.S."/>
            <person name="Shen B."/>
        </authorList>
    </citation>
    <scope>NUCLEOTIDE SEQUENCE [LARGE SCALE GENOMIC DNA]</scope>
    <source>
        <strain evidence="2 3">NPDC001281</strain>
    </source>
</reference>
<dbReference type="RefSeq" id="WP_387345560.1">
    <property type="nucleotide sequence ID" value="NZ_JBIAXI010000022.1"/>
</dbReference>
<dbReference type="Proteomes" id="UP001602119">
    <property type="component" value="Unassembled WGS sequence"/>
</dbReference>
<sequence length="192" mass="20881">MKRTTPASAPAPPAYAPERPEERTTAVTRERARGKAGRKPILRAAVRGAIGAMAMSGFRQAMVALSAIERVPPESMLRRVVPSLFHRVPSRRRPALVEFAHWAYGAAGGAAFGLLPRAVRERPWAGPLYGVLIWGAFEGGLAPVVGLTEEKSHDPVERLVLLVDHLLYGVVVAASPWPHHDIPVAEDDRRGR</sequence>
<evidence type="ECO:0008006" key="4">
    <source>
        <dbReference type="Google" id="ProtNLM"/>
    </source>
</evidence>
<feature type="compositionally biased region" description="Basic and acidic residues" evidence="1">
    <location>
        <begin position="18"/>
        <end position="33"/>
    </location>
</feature>
<accession>A0ABW6VCQ9</accession>
<protein>
    <recommendedName>
        <fullName evidence="4">DUF1440 domain-containing protein</fullName>
    </recommendedName>
</protein>
<feature type="region of interest" description="Disordered" evidence="1">
    <location>
        <begin position="1"/>
        <end position="34"/>
    </location>
</feature>
<dbReference type="EMBL" id="JBIAXI010000022">
    <property type="protein sequence ID" value="MFF4777136.1"/>
    <property type="molecule type" value="Genomic_DNA"/>
</dbReference>
<gene>
    <name evidence="2" type="ORF">ACFY05_30190</name>
</gene>
<evidence type="ECO:0000313" key="2">
    <source>
        <dbReference type="EMBL" id="MFF4777136.1"/>
    </source>
</evidence>